<protein>
    <recommendedName>
        <fullName evidence="6">Cytokinin dehydrogenase 1 FAD/cytokinin binding domain-containing protein</fullName>
    </recommendedName>
</protein>
<keyword evidence="3" id="KW-0285">Flavoprotein</keyword>
<evidence type="ECO:0000256" key="4">
    <source>
        <dbReference type="ARBA" id="ARBA00022827"/>
    </source>
</evidence>
<evidence type="ECO:0000256" key="3">
    <source>
        <dbReference type="ARBA" id="ARBA00022630"/>
    </source>
</evidence>
<dbReference type="InterPro" id="IPR050432">
    <property type="entry name" value="FAD-linked_Oxidoreductases_BP"/>
</dbReference>
<dbReference type="GO" id="GO:0019139">
    <property type="term" value="F:cytokinin dehydrogenase activity"/>
    <property type="evidence" value="ECO:0007669"/>
    <property type="project" value="InterPro"/>
</dbReference>
<sequence>MAKIICRWDDRMSAIVPNEEVFYSVGLLRSAVYDWEFYEEQNREICKACERRKLGVKMYLPYYTEESEWRRHFGAKWSVFLERKSRFDPRGILGTGQRIFPFPLLTSNLKSTALI</sequence>
<dbReference type="PANTHER" id="PTHR13878">
    <property type="entry name" value="GULONOLACTONE OXIDASE"/>
    <property type="match status" value="1"/>
</dbReference>
<keyword evidence="4" id="KW-0274">FAD</keyword>
<dbReference type="PANTHER" id="PTHR13878:SF127">
    <property type="entry name" value="CYTOKININ DEHYDROGENASE 3"/>
    <property type="match status" value="1"/>
</dbReference>
<feature type="domain" description="Cytokinin dehydrogenase 1 FAD/cytokinin binding" evidence="6">
    <location>
        <begin position="7"/>
        <end position="100"/>
    </location>
</feature>
<evidence type="ECO:0000256" key="1">
    <source>
        <dbReference type="ARBA" id="ARBA00001974"/>
    </source>
</evidence>
<dbReference type="AlphaFoldDB" id="A0A5K1DX04"/>
<organism evidence="7">
    <name type="scientific">Nymphaea colorata</name>
    <name type="common">pocket water lily</name>
    <dbReference type="NCBI Taxonomy" id="210225"/>
    <lineage>
        <taxon>Eukaryota</taxon>
        <taxon>Viridiplantae</taxon>
        <taxon>Streptophyta</taxon>
        <taxon>Embryophyta</taxon>
        <taxon>Tracheophyta</taxon>
        <taxon>Spermatophyta</taxon>
        <taxon>Magnoliopsida</taxon>
        <taxon>Nymphaeales</taxon>
        <taxon>Nymphaeaceae</taxon>
        <taxon>Nymphaea</taxon>
    </lineage>
</organism>
<comment type="cofactor">
    <cofactor evidence="1">
        <name>FAD</name>
        <dbReference type="ChEBI" id="CHEBI:57692"/>
    </cofactor>
</comment>
<evidence type="ECO:0000259" key="6">
    <source>
        <dbReference type="Pfam" id="PF09265"/>
    </source>
</evidence>
<name>A0A5K1DX04_9MAGN</name>
<dbReference type="SUPFAM" id="SSF55103">
    <property type="entry name" value="FAD-linked oxidases, C-terminal domain"/>
    <property type="match status" value="1"/>
</dbReference>
<keyword evidence="5" id="KW-0560">Oxidoreductase</keyword>
<gene>
    <name evidence="7" type="ORF">NYM_LOCUS21904</name>
</gene>
<comment type="similarity">
    <text evidence="2">Belongs to the oxygen-dependent FAD-linked oxidoreductase family.</text>
</comment>
<dbReference type="Pfam" id="PF09265">
    <property type="entry name" value="Cytokin-bind"/>
    <property type="match status" value="1"/>
</dbReference>
<evidence type="ECO:0000256" key="2">
    <source>
        <dbReference type="ARBA" id="ARBA00005466"/>
    </source>
</evidence>
<dbReference type="GO" id="GO:0050660">
    <property type="term" value="F:flavin adenine dinucleotide binding"/>
    <property type="evidence" value="ECO:0007669"/>
    <property type="project" value="InterPro"/>
</dbReference>
<evidence type="ECO:0000256" key="5">
    <source>
        <dbReference type="ARBA" id="ARBA00023002"/>
    </source>
</evidence>
<dbReference type="Gene3D" id="3.30.43.10">
    <property type="entry name" value="Uridine Diphospho-n-acetylenolpyruvylglucosamine Reductase, domain 2"/>
    <property type="match status" value="1"/>
</dbReference>
<evidence type="ECO:0000313" key="7">
    <source>
        <dbReference type="EMBL" id="VVW45220.1"/>
    </source>
</evidence>
<proteinExistence type="inferred from homology"/>
<dbReference type="EMBL" id="LR721784">
    <property type="protein sequence ID" value="VVW45220.1"/>
    <property type="molecule type" value="Genomic_DNA"/>
</dbReference>
<reference evidence="7" key="1">
    <citation type="submission" date="2019-09" db="EMBL/GenBank/DDBJ databases">
        <authorList>
            <person name="Zhang L."/>
        </authorList>
    </citation>
    <scope>NUCLEOTIDE SEQUENCE</scope>
</reference>
<dbReference type="InterPro" id="IPR016164">
    <property type="entry name" value="FAD-linked_Oxase-like_C"/>
</dbReference>
<dbReference type="InterPro" id="IPR015345">
    <property type="entry name" value="Cytokinin_DH_FAD/cytokin-bd"/>
</dbReference>
<dbReference type="Gramene" id="NC6G0253590.1">
    <property type="protein sequence ID" value="NC6G0253590.1:cds"/>
    <property type="gene ID" value="NC6G0253590"/>
</dbReference>
<dbReference type="GO" id="GO:0009690">
    <property type="term" value="P:cytokinin metabolic process"/>
    <property type="evidence" value="ECO:0007669"/>
    <property type="project" value="InterPro"/>
</dbReference>
<accession>A0A5K1DX04</accession>
<dbReference type="InterPro" id="IPR016167">
    <property type="entry name" value="FAD-bd_PCMH_sub1"/>
</dbReference>